<dbReference type="RefSeq" id="YP_009997087.1">
    <property type="nucleotide sequence ID" value="NC_052968.1"/>
</dbReference>
<reference evidence="2" key="1">
    <citation type="submission" date="2016-11" db="EMBL/GenBank/DDBJ databases">
        <title>The complete genome sequence of Cyanosiphovirus S-ESS1.</title>
        <authorList>
            <person name="Han Y."/>
        </authorList>
    </citation>
    <scope>NUCLEOTIDE SEQUENCE [LARGE SCALE GENOMIC DNA]</scope>
</reference>
<proteinExistence type="predicted"/>
<dbReference type="InterPro" id="IPR043502">
    <property type="entry name" value="DNA/RNA_pol_sf"/>
</dbReference>
<dbReference type="Gene3D" id="1.10.150.20">
    <property type="entry name" value="5' to 3' exonuclease, C-terminal subdomain"/>
    <property type="match status" value="1"/>
</dbReference>
<feature type="compositionally biased region" description="Basic and acidic residues" evidence="1">
    <location>
        <begin position="600"/>
        <end position="611"/>
    </location>
</feature>
<dbReference type="KEGG" id="vg:62679232"/>
<protein>
    <submittedName>
        <fullName evidence="2">DNA polymerase I</fullName>
    </submittedName>
</protein>
<keyword evidence="3" id="KW-1185">Reference proteome</keyword>
<dbReference type="Proteomes" id="UP000225878">
    <property type="component" value="Segment"/>
</dbReference>
<evidence type="ECO:0000256" key="1">
    <source>
        <dbReference type="SAM" id="MobiDB-lite"/>
    </source>
</evidence>
<evidence type="ECO:0000313" key="3">
    <source>
        <dbReference type="Proteomes" id="UP000225878"/>
    </source>
</evidence>
<evidence type="ECO:0000313" key="2">
    <source>
        <dbReference type="EMBL" id="ARB05699.1"/>
    </source>
</evidence>
<dbReference type="GeneID" id="62679232"/>
<accession>A0A1V0DX18</accession>
<name>A0A1V0DX18_9CAUD</name>
<sequence length="656" mass="74805">MSLDELNIDYETFSETDLPKVGSDVYSRDPSTEVLMAAYSLNGSKEEQWIPAEGQPMPKYLAEAIVDPEVRKWAWNAPFEMNITENSLGIPVDVSQWRCTMAFAQLCSYPGSLEKAGPAVGLPLDKLKNDAGKKLIRKFSMLKKSRRKATMGQMVRTYWFDDLDDWENYLEYNRDDVVAEKTILKALKPYAPPAHEWELWELDQLINRKGIPINLDMVHNAVRLYDESYAIGFREMQELTRLSNPMSTQQLLPWLQANGYPFDDLKKGHVKQARSYFDQKPDHWDEMKHLEYQFNEELEKVLDLRLELSRSSITKFHALQRATDPIGNGQFGLLRYTLQFAGAQRTARWAGRIFQPQNIPKPEKKFEKEIEVHAANIATLDRESIELIYPNTFDVLASTIRPAAQAPDGQMFLDADLNAIENRVLGWLARCRKILRVFELGRDPYVDFATYLFHRPYDELFAEYKAGNSAKRTIAKPGVLGCGYMLGPGATYEDKDTGEIEATGLLGYAWGMGVRHFTLEDSKLSVDTFRREFKEVKDYWYSIERAMMRCIPHWHPAGLRPDQLRPQGAVSAHPPALWALSPLQAPQDREEARPVGRHEGYDHLHGVERPEAMGPPTDPSGQDHGERGPSHQPRSTGPRHDAGPQAAQHGHPASRP</sequence>
<dbReference type="EMBL" id="KY249644">
    <property type="protein sequence ID" value="ARB05699.1"/>
    <property type="molecule type" value="Genomic_DNA"/>
</dbReference>
<dbReference type="SUPFAM" id="SSF56672">
    <property type="entry name" value="DNA/RNA polymerases"/>
    <property type="match status" value="1"/>
</dbReference>
<feature type="region of interest" description="Disordered" evidence="1">
    <location>
        <begin position="600"/>
        <end position="656"/>
    </location>
</feature>
<organism evidence="2">
    <name type="scientific">Synechococcus virus S-ESS1</name>
    <dbReference type="NCBI Taxonomy" id="1964565"/>
    <lineage>
        <taxon>Viruses</taxon>
        <taxon>Duplodnaviria</taxon>
        <taxon>Heunggongvirae</taxon>
        <taxon>Uroviricota</taxon>
        <taxon>Caudoviricetes</taxon>
        <taxon>Casjensviridae</taxon>
        <taxon>Sessunavirus</taxon>
        <taxon>Sessunavirus SESS1</taxon>
    </lineage>
</organism>